<evidence type="ECO:0000256" key="2">
    <source>
        <dbReference type="ARBA" id="ARBA00004401"/>
    </source>
</evidence>
<keyword evidence="19" id="KW-0472">Membrane</keyword>
<dbReference type="GO" id="GO:0046677">
    <property type="term" value="P:response to antibiotic"/>
    <property type="evidence" value="ECO:0007669"/>
    <property type="project" value="UniProtKB-KW"/>
</dbReference>
<dbReference type="InterPro" id="IPR036950">
    <property type="entry name" value="PBP_transglycosylase"/>
</dbReference>
<evidence type="ECO:0000256" key="24">
    <source>
        <dbReference type="ARBA" id="ARBA00044770"/>
    </source>
</evidence>
<dbReference type="EC" id="2.4.99.28" evidence="24"/>
<organism evidence="29 30">
    <name type="scientific">Carboxydocella sporoproducens DSM 16521</name>
    <dbReference type="NCBI Taxonomy" id="1121270"/>
    <lineage>
        <taxon>Bacteria</taxon>
        <taxon>Bacillati</taxon>
        <taxon>Bacillota</taxon>
        <taxon>Clostridia</taxon>
        <taxon>Eubacteriales</taxon>
        <taxon>Clostridiales Family XVI. Incertae Sedis</taxon>
        <taxon>Carboxydocella</taxon>
    </lineage>
</organism>
<dbReference type="InterPro" id="IPR001264">
    <property type="entry name" value="Glyco_trans_51"/>
</dbReference>
<keyword evidence="14" id="KW-0378">Hydrolase</keyword>
<dbReference type="SUPFAM" id="SSF53955">
    <property type="entry name" value="Lysozyme-like"/>
    <property type="match status" value="1"/>
</dbReference>
<evidence type="ECO:0000256" key="19">
    <source>
        <dbReference type="ARBA" id="ARBA00023136"/>
    </source>
</evidence>
<evidence type="ECO:0000256" key="11">
    <source>
        <dbReference type="ARBA" id="ARBA00022676"/>
    </source>
</evidence>
<feature type="domain" description="Glycosyl transferase family 51" evidence="28">
    <location>
        <begin position="48"/>
        <end position="222"/>
    </location>
</feature>
<keyword evidence="18" id="KW-1133">Transmembrane helix</keyword>
<evidence type="ECO:0000256" key="10">
    <source>
        <dbReference type="ARBA" id="ARBA00022670"/>
    </source>
</evidence>
<dbReference type="InterPro" id="IPR012338">
    <property type="entry name" value="Beta-lactam/transpept-like"/>
</dbReference>
<dbReference type="InterPro" id="IPR001460">
    <property type="entry name" value="PCN-bd_Tpept"/>
</dbReference>
<dbReference type="GO" id="GO:0008360">
    <property type="term" value="P:regulation of cell shape"/>
    <property type="evidence" value="ECO:0007669"/>
    <property type="project" value="UniProtKB-KW"/>
</dbReference>
<evidence type="ECO:0000256" key="12">
    <source>
        <dbReference type="ARBA" id="ARBA00022679"/>
    </source>
</evidence>
<dbReference type="SUPFAM" id="SSF56601">
    <property type="entry name" value="beta-lactamase/transpeptidase-like"/>
    <property type="match status" value="1"/>
</dbReference>
<keyword evidence="16" id="KW-0735">Signal-anchor</keyword>
<dbReference type="GO" id="GO:0008955">
    <property type="term" value="F:peptidoglycan glycosyltransferase activity"/>
    <property type="evidence" value="ECO:0007669"/>
    <property type="project" value="UniProtKB-EC"/>
</dbReference>
<dbReference type="GO" id="GO:0008658">
    <property type="term" value="F:penicillin binding"/>
    <property type="evidence" value="ECO:0007669"/>
    <property type="project" value="InterPro"/>
</dbReference>
<dbReference type="FunFam" id="1.10.3810.10:FF:000001">
    <property type="entry name" value="Penicillin-binding protein 1A"/>
    <property type="match status" value="1"/>
</dbReference>
<dbReference type="UniPathway" id="UPA00219"/>
<keyword evidence="22" id="KW-0961">Cell wall biogenesis/degradation</keyword>
<dbReference type="GO" id="GO:0009252">
    <property type="term" value="P:peptidoglycan biosynthetic process"/>
    <property type="evidence" value="ECO:0007669"/>
    <property type="project" value="UniProtKB-UniPathway"/>
</dbReference>
<dbReference type="AlphaFoldDB" id="A0A1T4QTM7"/>
<comment type="subcellular location">
    <subcellularLocation>
        <location evidence="2">Cell membrane</location>
        <topology evidence="2">Single-pass type II membrane protein</topology>
    </subcellularLocation>
</comment>
<evidence type="ECO:0000256" key="6">
    <source>
        <dbReference type="ARBA" id="ARBA00012448"/>
    </source>
</evidence>
<comment type="pathway">
    <text evidence="26">Glycan biosynthesis.</text>
</comment>
<keyword evidence="17" id="KW-0573">Peptidoglycan synthesis</keyword>
<dbReference type="GO" id="GO:0006508">
    <property type="term" value="P:proteolysis"/>
    <property type="evidence" value="ECO:0007669"/>
    <property type="project" value="UniProtKB-KW"/>
</dbReference>
<protein>
    <recommendedName>
        <fullName evidence="7">Penicillin-binding protein 1A</fullName>
        <ecNumber evidence="24">2.4.99.28</ecNumber>
        <ecNumber evidence="6">3.4.16.4</ecNumber>
    </recommendedName>
</protein>
<feature type="domain" description="Penicillin-binding protein transpeptidase" evidence="27">
    <location>
        <begin position="310"/>
        <end position="576"/>
    </location>
</feature>
<dbReference type="Gene3D" id="1.10.3810.10">
    <property type="entry name" value="Biosynthetic peptidoglycan transglycosylase-like"/>
    <property type="match status" value="1"/>
</dbReference>
<dbReference type="Pfam" id="PF00905">
    <property type="entry name" value="Transpeptidase"/>
    <property type="match status" value="1"/>
</dbReference>
<evidence type="ECO:0000256" key="5">
    <source>
        <dbReference type="ARBA" id="ARBA00007739"/>
    </source>
</evidence>
<keyword evidence="10" id="KW-0645">Protease</keyword>
<accession>A0A1T4QTM7</accession>
<name>A0A1T4QTM7_9FIRM</name>
<evidence type="ECO:0000256" key="4">
    <source>
        <dbReference type="ARBA" id="ARBA00007090"/>
    </source>
</evidence>
<evidence type="ECO:0000256" key="25">
    <source>
        <dbReference type="ARBA" id="ARBA00049902"/>
    </source>
</evidence>
<keyword evidence="12" id="KW-0808">Transferase</keyword>
<evidence type="ECO:0000259" key="28">
    <source>
        <dbReference type="Pfam" id="PF00912"/>
    </source>
</evidence>
<dbReference type="GO" id="GO:0005886">
    <property type="term" value="C:plasma membrane"/>
    <property type="evidence" value="ECO:0007669"/>
    <property type="project" value="UniProtKB-SubCell"/>
</dbReference>
<dbReference type="RefSeq" id="WP_078665825.1">
    <property type="nucleotide sequence ID" value="NZ_FUXM01000021.1"/>
</dbReference>
<keyword evidence="13" id="KW-0812">Transmembrane</keyword>
<evidence type="ECO:0000256" key="26">
    <source>
        <dbReference type="ARBA" id="ARBA00060592"/>
    </source>
</evidence>
<comment type="function">
    <text evidence="1">Cell wall formation. Synthesis of cross-linked peptidoglycan from the lipid intermediates. The enzyme has a penicillin-insensitive transglycosylase N-terminal domain (formation of linear glycan strands) and a penicillin-sensitive transpeptidase C-terminal domain (cross-linking of the peptide subunits).</text>
</comment>
<evidence type="ECO:0000256" key="13">
    <source>
        <dbReference type="ARBA" id="ARBA00022692"/>
    </source>
</evidence>
<evidence type="ECO:0000256" key="22">
    <source>
        <dbReference type="ARBA" id="ARBA00023316"/>
    </source>
</evidence>
<dbReference type="NCBIfam" id="TIGR02074">
    <property type="entry name" value="PBP_1a_fam"/>
    <property type="match status" value="1"/>
</dbReference>
<evidence type="ECO:0000256" key="8">
    <source>
        <dbReference type="ARBA" id="ARBA00022475"/>
    </source>
</evidence>
<evidence type="ECO:0000256" key="23">
    <source>
        <dbReference type="ARBA" id="ARBA00034000"/>
    </source>
</evidence>
<dbReference type="Pfam" id="PF00912">
    <property type="entry name" value="Transgly"/>
    <property type="match status" value="1"/>
</dbReference>
<keyword evidence="11" id="KW-0328">Glycosyltransferase</keyword>
<keyword evidence="30" id="KW-1185">Reference proteome</keyword>
<evidence type="ECO:0000256" key="9">
    <source>
        <dbReference type="ARBA" id="ARBA00022645"/>
    </source>
</evidence>
<keyword evidence="21" id="KW-0511">Multifunctional enzyme</keyword>
<gene>
    <name evidence="29" type="ORF">SAMN02745885_01785</name>
</gene>
<evidence type="ECO:0000256" key="1">
    <source>
        <dbReference type="ARBA" id="ARBA00002624"/>
    </source>
</evidence>
<dbReference type="PANTHER" id="PTHR32282">
    <property type="entry name" value="BINDING PROTEIN TRANSPEPTIDASE, PUTATIVE-RELATED"/>
    <property type="match status" value="1"/>
</dbReference>
<dbReference type="OrthoDB" id="9766909at2"/>
<evidence type="ECO:0000256" key="15">
    <source>
        <dbReference type="ARBA" id="ARBA00022960"/>
    </source>
</evidence>
<evidence type="ECO:0000313" key="29">
    <source>
        <dbReference type="EMBL" id="SKA06618.1"/>
    </source>
</evidence>
<comment type="similarity">
    <text evidence="4">In the C-terminal section; belongs to the transpeptidase family.</text>
</comment>
<dbReference type="Gene3D" id="3.40.710.10">
    <property type="entry name" value="DD-peptidase/beta-lactamase superfamily"/>
    <property type="match status" value="1"/>
</dbReference>
<dbReference type="PANTHER" id="PTHR32282:SF33">
    <property type="entry name" value="PEPTIDOGLYCAN GLYCOSYLTRANSFERASE"/>
    <property type="match status" value="1"/>
</dbReference>
<dbReference type="GO" id="GO:0009002">
    <property type="term" value="F:serine-type D-Ala-D-Ala carboxypeptidase activity"/>
    <property type="evidence" value="ECO:0007669"/>
    <property type="project" value="UniProtKB-EC"/>
</dbReference>
<evidence type="ECO:0000256" key="18">
    <source>
        <dbReference type="ARBA" id="ARBA00022989"/>
    </source>
</evidence>
<evidence type="ECO:0000256" key="14">
    <source>
        <dbReference type="ARBA" id="ARBA00022801"/>
    </source>
</evidence>
<comment type="pathway">
    <text evidence="3">Cell wall biogenesis; peptidoglycan biosynthesis.</text>
</comment>
<keyword evidence="15" id="KW-0133">Cell shape</keyword>
<dbReference type="EC" id="3.4.16.4" evidence="6"/>
<dbReference type="GO" id="GO:0071555">
    <property type="term" value="P:cell wall organization"/>
    <property type="evidence" value="ECO:0007669"/>
    <property type="project" value="UniProtKB-KW"/>
</dbReference>
<evidence type="ECO:0000313" key="30">
    <source>
        <dbReference type="Proteomes" id="UP000189933"/>
    </source>
</evidence>
<reference evidence="30" key="1">
    <citation type="submission" date="2017-02" db="EMBL/GenBank/DDBJ databases">
        <authorList>
            <person name="Varghese N."/>
            <person name="Submissions S."/>
        </authorList>
    </citation>
    <scope>NUCLEOTIDE SEQUENCE [LARGE SCALE GENOMIC DNA]</scope>
    <source>
        <strain evidence="30">DSM 16521</strain>
    </source>
</reference>
<comment type="catalytic activity">
    <reaction evidence="23">
        <text>Preferential cleavage: (Ac)2-L-Lys-D-Ala-|-D-Ala. Also transpeptidation of peptidyl-alanyl moieties that are N-acyl substituents of D-alanine.</text>
        <dbReference type="EC" id="3.4.16.4"/>
    </reaction>
</comment>
<comment type="catalytic activity">
    <reaction evidence="25">
        <text>[GlcNAc-(1-&gt;4)-Mur2Ac(oyl-L-Ala-gamma-D-Glu-L-Lys-D-Ala-D-Ala)](n)-di-trans,octa-cis-undecaprenyl diphosphate + beta-D-GlcNAc-(1-&gt;4)-Mur2Ac(oyl-L-Ala-gamma-D-Glu-L-Lys-D-Ala-D-Ala)-di-trans,octa-cis-undecaprenyl diphosphate = [GlcNAc-(1-&gt;4)-Mur2Ac(oyl-L-Ala-gamma-D-Glu-L-Lys-D-Ala-D-Ala)](n+1)-di-trans,octa-cis-undecaprenyl diphosphate + di-trans,octa-cis-undecaprenyl diphosphate + H(+)</text>
        <dbReference type="Rhea" id="RHEA:23708"/>
        <dbReference type="Rhea" id="RHEA-COMP:9602"/>
        <dbReference type="Rhea" id="RHEA-COMP:9603"/>
        <dbReference type="ChEBI" id="CHEBI:15378"/>
        <dbReference type="ChEBI" id="CHEBI:58405"/>
        <dbReference type="ChEBI" id="CHEBI:60033"/>
        <dbReference type="ChEBI" id="CHEBI:78435"/>
        <dbReference type="EC" id="2.4.99.28"/>
    </reaction>
</comment>
<keyword evidence="9" id="KW-0121">Carboxypeptidase</keyword>
<sequence length="642" mass="72108">MTRSKWRLAVMVILFLFLLSGCKPLNQWLPRLPQPQLPAATLITDHKGRVIGQIYEQKRYPVKLKDISPYVLQAVIAAEDRDFYLHQGLDPAGIIRAIWHNLRAGRIVEGGSTISQQTVKNLFLSQERTWKRKLLEAWWVIQLEQQYTKDEILELYLNSVYFGEGAYGIEAAAQTYFGKRAKDLNLAESALLAATLKAPSRVNPWANLEATKKRQRYVLQQMVEMKVITPEQARQAEEQPLQIRKKQRAVSSLAPYFLDLVKQQAEKQVDQETLLAGGLKIETTLDAEIQQVVNDRVQTYLQKYPGLQVAVIVLENDSGAVRALTGGRDWWQSSYNRVLARRQPGSAFKPFLYALALEQGMQANSLYKCEPVNFKGYQPQDYGRPGYHGRELTMAEAVWVSDNIIPVKILAQYGPEQLVKEAKKFGFTSPLPPVLSLALGSGEVTPWEMAAAYRVFPGKGQYIEPWYISRIVTGTGTNLWQGQPRRWQALGPELAFQLLDMMRGVTGPQGTAARISQIIRNQAVAGKTGTTQENRDAWFAGFNSKYTVVVWLGYDLKGKGVGTGGKMAAPLWAEIVNSPALRGEMEFNVPGNIVKEKVCLDSGQKAGPACERTAELAFEQGKEPQEYCALHWFVPFINLPGF</sequence>
<evidence type="ECO:0000256" key="16">
    <source>
        <dbReference type="ARBA" id="ARBA00022968"/>
    </source>
</evidence>
<keyword evidence="20" id="KW-0046">Antibiotic resistance</keyword>
<dbReference type="EMBL" id="FUXM01000021">
    <property type="protein sequence ID" value="SKA06618.1"/>
    <property type="molecule type" value="Genomic_DNA"/>
</dbReference>
<dbReference type="Proteomes" id="UP000189933">
    <property type="component" value="Unassembled WGS sequence"/>
</dbReference>
<evidence type="ECO:0000256" key="7">
    <source>
        <dbReference type="ARBA" id="ARBA00018638"/>
    </source>
</evidence>
<evidence type="ECO:0000256" key="20">
    <source>
        <dbReference type="ARBA" id="ARBA00023251"/>
    </source>
</evidence>
<dbReference type="GO" id="GO:0030288">
    <property type="term" value="C:outer membrane-bounded periplasmic space"/>
    <property type="evidence" value="ECO:0007669"/>
    <property type="project" value="TreeGrafter"/>
</dbReference>
<evidence type="ECO:0000256" key="3">
    <source>
        <dbReference type="ARBA" id="ARBA00004752"/>
    </source>
</evidence>
<keyword evidence="8" id="KW-1003">Cell membrane</keyword>
<evidence type="ECO:0000256" key="21">
    <source>
        <dbReference type="ARBA" id="ARBA00023268"/>
    </source>
</evidence>
<dbReference type="InterPro" id="IPR050396">
    <property type="entry name" value="Glycosyltr_51/Transpeptidase"/>
</dbReference>
<comment type="similarity">
    <text evidence="5">In the N-terminal section; belongs to the glycosyltransferase 51 family.</text>
</comment>
<dbReference type="InterPro" id="IPR023346">
    <property type="entry name" value="Lysozyme-like_dom_sf"/>
</dbReference>
<evidence type="ECO:0000256" key="17">
    <source>
        <dbReference type="ARBA" id="ARBA00022984"/>
    </source>
</evidence>
<dbReference type="PROSITE" id="PS51257">
    <property type="entry name" value="PROKAR_LIPOPROTEIN"/>
    <property type="match status" value="1"/>
</dbReference>
<evidence type="ECO:0000259" key="27">
    <source>
        <dbReference type="Pfam" id="PF00905"/>
    </source>
</evidence>
<proteinExistence type="inferred from homology"/>